<dbReference type="InterPro" id="IPR000608">
    <property type="entry name" value="UBC"/>
</dbReference>
<evidence type="ECO:0000313" key="3">
    <source>
        <dbReference type="Proteomes" id="UP000265618"/>
    </source>
</evidence>
<comment type="caution">
    <text evidence="2">The sequence shown here is derived from an EMBL/GenBank/DDBJ whole genome shotgun (WGS) entry which is preliminary data.</text>
</comment>
<accession>A0A9K3CTX6</accession>
<dbReference type="OrthoDB" id="9984419at2759"/>
<gene>
    <name evidence="2" type="ORF">KIPB_002500</name>
</gene>
<dbReference type="PROSITE" id="PS50127">
    <property type="entry name" value="UBC_2"/>
    <property type="match status" value="1"/>
</dbReference>
<dbReference type="SUPFAM" id="SSF54495">
    <property type="entry name" value="UBC-like"/>
    <property type="match status" value="1"/>
</dbReference>
<dbReference type="Pfam" id="PF00179">
    <property type="entry name" value="UQ_con"/>
    <property type="match status" value="1"/>
</dbReference>
<sequence length="105" mass="12028">MIRVWERRVYRGKEISVTSIRELVLYAPLRLYKNGDICLDILQKRWTAAYSIGPILTSIQSLLTEPNPASPANSEAANLFVNDKAAYEQRVKACVKRSWEETLND</sequence>
<keyword evidence="3" id="KW-1185">Reference proteome</keyword>
<dbReference type="Proteomes" id="UP000265618">
    <property type="component" value="Unassembled WGS sequence"/>
</dbReference>
<reference evidence="2 3" key="1">
    <citation type="journal article" date="2018" name="PLoS ONE">
        <title>The draft genome of Kipferlia bialata reveals reductive genome evolution in fornicate parasites.</title>
        <authorList>
            <person name="Tanifuji G."/>
            <person name="Takabayashi S."/>
            <person name="Kume K."/>
            <person name="Takagi M."/>
            <person name="Nakayama T."/>
            <person name="Kamikawa R."/>
            <person name="Inagaki Y."/>
            <person name="Hashimoto T."/>
        </authorList>
    </citation>
    <scope>NUCLEOTIDE SEQUENCE [LARGE SCALE GENOMIC DNA]</scope>
    <source>
        <strain evidence="2">NY0173</strain>
    </source>
</reference>
<proteinExistence type="predicted"/>
<feature type="domain" description="UBC core" evidence="1">
    <location>
        <begin position="1"/>
        <end position="100"/>
    </location>
</feature>
<organism evidence="2 3">
    <name type="scientific">Kipferlia bialata</name>
    <dbReference type="NCBI Taxonomy" id="797122"/>
    <lineage>
        <taxon>Eukaryota</taxon>
        <taxon>Metamonada</taxon>
        <taxon>Carpediemonas-like organisms</taxon>
        <taxon>Kipferlia</taxon>
    </lineage>
</organism>
<dbReference type="SMART" id="SM00212">
    <property type="entry name" value="UBCc"/>
    <property type="match status" value="1"/>
</dbReference>
<protein>
    <recommendedName>
        <fullName evidence="1">UBC core domain-containing protein</fullName>
    </recommendedName>
</protein>
<dbReference type="PANTHER" id="PTHR24067">
    <property type="entry name" value="UBIQUITIN-CONJUGATING ENZYME E2"/>
    <property type="match status" value="1"/>
</dbReference>
<evidence type="ECO:0000313" key="2">
    <source>
        <dbReference type="EMBL" id="GIQ81529.1"/>
    </source>
</evidence>
<evidence type="ECO:0000259" key="1">
    <source>
        <dbReference type="PROSITE" id="PS50127"/>
    </source>
</evidence>
<dbReference type="AlphaFoldDB" id="A0A9K3CTX6"/>
<dbReference type="EMBL" id="BDIP01000420">
    <property type="protein sequence ID" value="GIQ81529.1"/>
    <property type="molecule type" value="Genomic_DNA"/>
</dbReference>
<dbReference type="InterPro" id="IPR016135">
    <property type="entry name" value="UBQ-conjugating_enzyme/RWD"/>
</dbReference>
<dbReference type="InterPro" id="IPR050113">
    <property type="entry name" value="Ub_conjugating_enzyme"/>
</dbReference>
<name>A0A9K3CTX6_9EUKA</name>
<dbReference type="Gene3D" id="3.10.110.10">
    <property type="entry name" value="Ubiquitin Conjugating Enzyme"/>
    <property type="match status" value="1"/>
</dbReference>